<evidence type="ECO:0000259" key="9">
    <source>
        <dbReference type="PROSITE" id="PS50268"/>
    </source>
</evidence>
<reference evidence="11" key="1">
    <citation type="submission" date="2025-08" db="UniProtKB">
        <authorList>
            <consortium name="RefSeq"/>
        </authorList>
    </citation>
    <scope>IDENTIFICATION</scope>
    <source>
        <tissue evidence="11">Whole organism</tissue>
    </source>
</reference>
<dbReference type="GO" id="GO:0044331">
    <property type="term" value="P:cell-cell adhesion mediated by cadherin"/>
    <property type="evidence" value="ECO:0007669"/>
    <property type="project" value="TreeGrafter"/>
</dbReference>
<dbReference type="GO" id="GO:0008013">
    <property type="term" value="F:beta-catenin binding"/>
    <property type="evidence" value="ECO:0007669"/>
    <property type="project" value="TreeGrafter"/>
</dbReference>
<dbReference type="GeneID" id="108676587"/>
<dbReference type="PANTHER" id="PTHR24027:SF422">
    <property type="entry name" value="CADHERIN DOMAIN-CONTAINING PROTEIN"/>
    <property type="match status" value="1"/>
</dbReference>
<dbReference type="KEGG" id="hazt:108676587"/>
<evidence type="ECO:0000256" key="2">
    <source>
        <dbReference type="ARBA" id="ARBA00022692"/>
    </source>
</evidence>
<dbReference type="GO" id="GO:0005912">
    <property type="term" value="C:adherens junction"/>
    <property type="evidence" value="ECO:0007669"/>
    <property type="project" value="TreeGrafter"/>
</dbReference>
<dbReference type="Proteomes" id="UP000694843">
    <property type="component" value="Unplaced"/>
</dbReference>
<evidence type="ECO:0000256" key="6">
    <source>
        <dbReference type="ARBA" id="ARBA00022989"/>
    </source>
</evidence>
<evidence type="ECO:0000313" key="11">
    <source>
        <dbReference type="RefSeq" id="XP_018020175.1"/>
    </source>
</evidence>
<feature type="domain" description="Cadherin" evidence="9">
    <location>
        <begin position="18"/>
        <end position="87"/>
    </location>
</feature>
<organism evidence="10 11">
    <name type="scientific">Hyalella azteca</name>
    <name type="common">Amphipod</name>
    <dbReference type="NCBI Taxonomy" id="294128"/>
    <lineage>
        <taxon>Eukaryota</taxon>
        <taxon>Metazoa</taxon>
        <taxon>Ecdysozoa</taxon>
        <taxon>Arthropoda</taxon>
        <taxon>Crustacea</taxon>
        <taxon>Multicrustacea</taxon>
        <taxon>Malacostraca</taxon>
        <taxon>Eumalacostraca</taxon>
        <taxon>Peracarida</taxon>
        <taxon>Amphipoda</taxon>
        <taxon>Senticaudata</taxon>
        <taxon>Talitrida</taxon>
        <taxon>Talitroidea</taxon>
        <taxon>Hyalellidae</taxon>
        <taxon>Hyalella</taxon>
    </lineage>
</organism>
<dbReference type="GO" id="GO:0016339">
    <property type="term" value="P:calcium-dependent cell-cell adhesion via plasma membrane cell adhesion molecules"/>
    <property type="evidence" value="ECO:0007669"/>
    <property type="project" value="TreeGrafter"/>
</dbReference>
<dbReference type="GO" id="GO:0000902">
    <property type="term" value="P:cell morphogenesis"/>
    <property type="evidence" value="ECO:0007669"/>
    <property type="project" value="TreeGrafter"/>
</dbReference>
<dbReference type="PANTHER" id="PTHR24027">
    <property type="entry name" value="CADHERIN-23"/>
    <property type="match status" value="1"/>
</dbReference>
<dbReference type="CDD" id="cd11304">
    <property type="entry name" value="Cadherin_repeat"/>
    <property type="match status" value="1"/>
</dbReference>
<name>A0A8B7P2I1_HYAAZ</name>
<dbReference type="GO" id="GO:0005509">
    <property type="term" value="F:calcium ion binding"/>
    <property type="evidence" value="ECO:0007669"/>
    <property type="project" value="UniProtKB-UniRule"/>
</dbReference>
<gene>
    <name evidence="11" type="primary">LOC108676587</name>
</gene>
<keyword evidence="4" id="KW-0677">Repeat</keyword>
<sequence>MDPASFFKILTNSTLMESEVRYSLLDWKQRYWFTVQPHTGVVALVSPLDRETTAHLTVPLEARTSQGSAEATLYVTVEDVNEFPPRFANDVYQTQITEEDDRHLPKPVIQPEKPYARNIPECKTFNSEPPPAVAPPSVSKSKHWTRRRAAFSVDPESGTIYVLK</sequence>
<keyword evidence="6" id="KW-1133">Transmembrane helix</keyword>
<dbReference type="GO" id="GO:0016477">
    <property type="term" value="P:cell migration"/>
    <property type="evidence" value="ECO:0007669"/>
    <property type="project" value="TreeGrafter"/>
</dbReference>
<keyword evidence="10" id="KW-1185">Reference proteome</keyword>
<dbReference type="GO" id="GO:0034332">
    <property type="term" value="P:adherens junction organization"/>
    <property type="evidence" value="ECO:0007669"/>
    <property type="project" value="TreeGrafter"/>
</dbReference>
<evidence type="ECO:0000256" key="3">
    <source>
        <dbReference type="ARBA" id="ARBA00022729"/>
    </source>
</evidence>
<evidence type="ECO:0000256" key="5">
    <source>
        <dbReference type="ARBA" id="ARBA00022837"/>
    </source>
</evidence>
<evidence type="ECO:0000256" key="1">
    <source>
        <dbReference type="ARBA" id="ARBA00004167"/>
    </source>
</evidence>
<dbReference type="PRINTS" id="PR00205">
    <property type="entry name" value="CADHERIN"/>
</dbReference>
<dbReference type="GO" id="GO:0007043">
    <property type="term" value="P:cell-cell junction assembly"/>
    <property type="evidence" value="ECO:0007669"/>
    <property type="project" value="TreeGrafter"/>
</dbReference>
<dbReference type="GO" id="GO:0016342">
    <property type="term" value="C:catenin complex"/>
    <property type="evidence" value="ECO:0007669"/>
    <property type="project" value="TreeGrafter"/>
</dbReference>
<dbReference type="GO" id="GO:0007156">
    <property type="term" value="P:homophilic cell adhesion via plasma membrane adhesion molecules"/>
    <property type="evidence" value="ECO:0007669"/>
    <property type="project" value="InterPro"/>
</dbReference>
<dbReference type="OrthoDB" id="6252479at2759"/>
<comment type="subcellular location">
    <subcellularLocation>
        <location evidence="1">Membrane</location>
        <topology evidence="1">Single-pass membrane protein</topology>
    </subcellularLocation>
</comment>
<keyword evidence="2" id="KW-0812">Transmembrane</keyword>
<evidence type="ECO:0000256" key="4">
    <source>
        <dbReference type="ARBA" id="ARBA00022737"/>
    </source>
</evidence>
<dbReference type="PROSITE" id="PS50268">
    <property type="entry name" value="CADHERIN_2"/>
    <property type="match status" value="1"/>
</dbReference>
<dbReference type="InterPro" id="IPR002126">
    <property type="entry name" value="Cadherin-like_dom"/>
</dbReference>
<feature type="non-terminal residue" evidence="11">
    <location>
        <position position="164"/>
    </location>
</feature>
<accession>A0A8B7P2I1</accession>
<dbReference type="RefSeq" id="XP_018020175.1">
    <property type="nucleotide sequence ID" value="XM_018164686.1"/>
</dbReference>
<evidence type="ECO:0000313" key="10">
    <source>
        <dbReference type="Proteomes" id="UP000694843"/>
    </source>
</evidence>
<dbReference type="Pfam" id="PF00028">
    <property type="entry name" value="Cadherin"/>
    <property type="match status" value="1"/>
</dbReference>
<protein>
    <submittedName>
        <fullName evidence="11">Neural-cadherin 2</fullName>
    </submittedName>
</protein>
<keyword evidence="3" id="KW-0732">Signal</keyword>
<keyword evidence="5 8" id="KW-0106">Calcium</keyword>
<dbReference type="SUPFAM" id="SSF49313">
    <property type="entry name" value="Cadherin-like"/>
    <property type="match status" value="1"/>
</dbReference>
<dbReference type="Gene3D" id="2.60.40.60">
    <property type="entry name" value="Cadherins"/>
    <property type="match status" value="1"/>
</dbReference>
<dbReference type="InterPro" id="IPR039808">
    <property type="entry name" value="Cadherin"/>
</dbReference>
<dbReference type="InterPro" id="IPR015919">
    <property type="entry name" value="Cadherin-like_sf"/>
</dbReference>
<dbReference type="SMART" id="SM00112">
    <property type="entry name" value="CA"/>
    <property type="match status" value="1"/>
</dbReference>
<dbReference type="GO" id="GO:0045296">
    <property type="term" value="F:cadherin binding"/>
    <property type="evidence" value="ECO:0007669"/>
    <property type="project" value="TreeGrafter"/>
</dbReference>
<keyword evidence="7" id="KW-0472">Membrane</keyword>
<proteinExistence type="predicted"/>
<dbReference type="AlphaFoldDB" id="A0A8B7P2I1"/>
<evidence type="ECO:0000256" key="8">
    <source>
        <dbReference type="PROSITE-ProRule" id="PRU00043"/>
    </source>
</evidence>
<evidence type="ECO:0000256" key="7">
    <source>
        <dbReference type="ARBA" id="ARBA00023136"/>
    </source>
</evidence>